<feature type="domain" description="ABM" evidence="1">
    <location>
        <begin position="3"/>
        <end position="94"/>
    </location>
</feature>
<dbReference type="EMBL" id="ML977500">
    <property type="protein sequence ID" value="KAF2133074.1"/>
    <property type="molecule type" value="Genomic_DNA"/>
</dbReference>
<dbReference type="AlphaFoldDB" id="A0A6A6AQ47"/>
<sequence length="106" mass="11636">MTIDVIALLTPNPGKADRVEELLTSAAASVKANEPGTLKYHLQRETKGEAPRFFVLETYEDKAALATHAKTEYFAALGKAIREEELLVKPMEVFVTRGVGGFESKL</sequence>
<evidence type="ECO:0000259" key="1">
    <source>
        <dbReference type="PROSITE" id="PS51725"/>
    </source>
</evidence>
<keyword evidence="3" id="KW-1185">Reference proteome</keyword>
<protein>
    <recommendedName>
        <fullName evidence="1">ABM domain-containing protein</fullName>
    </recommendedName>
</protein>
<dbReference type="PROSITE" id="PS51725">
    <property type="entry name" value="ABM"/>
    <property type="match status" value="1"/>
</dbReference>
<dbReference type="InterPro" id="IPR011008">
    <property type="entry name" value="Dimeric_a/b-barrel"/>
</dbReference>
<dbReference type="SUPFAM" id="SSF54909">
    <property type="entry name" value="Dimeric alpha+beta barrel"/>
    <property type="match status" value="1"/>
</dbReference>
<dbReference type="Pfam" id="PF03992">
    <property type="entry name" value="ABM"/>
    <property type="match status" value="1"/>
</dbReference>
<dbReference type="InterPro" id="IPR007138">
    <property type="entry name" value="ABM_dom"/>
</dbReference>
<dbReference type="PANTHER" id="PTHR40624:SF1">
    <property type="entry name" value="BIOSYNTHESIS MONOOXYGENASE, PUTATIVE (AFU_ORTHOLOGUE AFUA_1G12025)-RELATED"/>
    <property type="match status" value="1"/>
</dbReference>
<organism evidence="2 3">
    <name type="scientific">Dothidotthia symphoricarpi CBS 119687</name>
    <dbReference type="NCBI Taxonomy" id="1392245"/>
    <lineage>
        <taxon>Eukaryota</taxon>
        <taxon>Fungi</taxon>
        <taxon>Dikarya</taxon>
        <taxon>Ascomycota</taxon>
        <taxon>Pezizomycotina</taxon>
        <taxon>Dothideomycetes</taxon>
        <taxon>Pleosporomycetidae</taxon>
        <taxon>Pleosporales</taxon>
        <taxon>Dothidotthiaceae</taxon>
        <taxon>Dothidotthia</taxon>
    </lineage>
</organism>
<proteinExistence type="predicted"/>
<dbReference type="PANTHER" id="PTHR40624">
    <property type="entry name" value="BIOSYNTHESIS MONOOXYGENASE, PUTATIVE (AFU_ORTHOLOGUE AFUA_1G12025)-RELATED"/>
    <property type="match status" value="1"/>
</dbReference>
<evidence type="ECO:0000313" key="3">
    <source>
        <dbReference type="Proteomes" id="UP000799771"/>
    </source>
</evidence>
<evidence type="ECO:0000313" key="2">
    <source>
        <dbReference type="EMBL" id="KAF2133074.1"/>
    </source>
</evidence>
<reference evidence="2" key="1">
    <citation type="journal article" date="2020" name="Stud. Mycol.">
        <title>101 Dothideomycetes genomes: a test case for predicting lifestyles and emergence of pathogens.</title>
        <authorList>
            <person name="Haridas S."/>
            <person name="Albert R."/>
            <person name="Binder M."/>
            <person name="Bloem J."/>
            <person name="Labutti K."/>
            <person name="Salamov A."/>
            <person name="Andreopoulos B."/>
            <person name="Baker S."/>
            <person name="Barry K."/>
            <person name="Bills G."/>
            <person name="Bluhm B."/>
            <person name="Cannon C."/>
            <person name="Castanera R."/>
            <person name="Culley D."/>
            <person name="Daum C."/>
            <person name="Ezra D."/>
            <person name="Gonzalez J."/>
            <person name="Henrissat B."/>
            <person name="Kuo A."/>
            <person name="Liang C."/>
            <person name="Lipzen A."/>
            <person name="Lutzoni F."/>
            <person name="Magnuson J."/>
            <person name="Mondo S."/>
            <person name="Nolan M."/>
            <person name="Ohm R."/>
            <person name="Pangilinan J."/>
            <person name="Park H.-J."/>
            <person name="Ramirez L."/>
            <person name="Alfaro M."/>
            <person name="Sun H."/>
            <person name="Tritt A."/>
            <person name="Yoshinaga Y."/>
            <person name="Zwiers L.-H."/>
            <person name="Turgeon B."/>
            <person name="Goodwin S."/>
            <person name="Spatafora J."/>
            <person name="Crous P."/>
            <person name="Grigoriev I."/>
        </authorList>
    </citation>
    <scope>NUCLEOTIDE SEQUENCE</scope>
    <source>
        <strain evidence="2">CBS 119687</strain>
    </source>
</reference>
<accession>A0A6A6AQ47</accession>
<gene>
    <name evidence="2" type="ORF">P153DRAFT_364295</name>
</gene>
<dbReference type="RefSeq" id="XP_033527461.1">
    <property type="nucleotide sequence ID" value="XM_033667563.1"/>
</dbReference>
<dbReference type="Proteomes" id="UP000799771">
    <property type="component" value="Unassembled WGS sequence"/>
</dbReference>
<dbReference type="Gene3D" id="3.30.70.100">
    <property type="match status" value="1"/>
</dbReference>
<name>A0A6A6AQ47_9PLEO</name>
<dbReference type="GeneID" id="54407995"/>
<dbReference type="OrthoDB" id="10011777at2759"/>